<sequence length="282" mass="30638">MSKSVIGAIALVVLTLSACVAGDAEPSGQESPTQSAEAVPQAVQDKIAQWSRLSDVEIEPFNKDMGLFSGDQVELVSQDVIELAKSQLRADRASSSAEMEQQVKDLAAGAPGKLGESMTDQVELDRKDESEKFWTMPYVQPLDSSLDVVEDSRMSYAWDAKVEPVADGTGVTVTLFTRTAHWVNIDDGARTLIGISSWIALSTVDPEYAATSGDYAWQVYAHASNADICVAVKGKPFVPLPADETDKESLDFFTSFGKNEFVAIEKFKTPQEEIEKDIAKCE</sequence>
<dbReference type="KEGG" id="bcau:I6G59_08465"/>
<evidence type="ECO:0000256" key="1">
    <source>
        <dbReference type="SAM" id="SignalP"/>
    </source>
</evidence>
<protein>
    <recommendedName>
        <fullName evidence="4">Lipoprotein</fullName>
    </recommendedName>
</protein>
<reference evidence="2 3" key="1">
    <citation type="submission" date="2020-12" db="EMBL/GenBank/DDBJ databases">
        <title>FDA dAtabase for Regulatory Grade micrObial Sequences (FDA-ARGOS): Supporting development and validation of Infectious Disease Dx tests.</title>
        <authorList>
            <person name="Sproer C."/>
            <person name="Gronow S."/>
            <person name="Severitt S."/>
            <person name="Schroder I."/>
            <person name="Tallon L."/>
            <person name="Sadzewicz L."/>
            <person name="Zhao X."/>
            <person name="Boylan J."/>
            <person name="Ott S."/>
            <person name="Bowen H."/>
            <person name="Vavikolanu K."/>
            <person name="Mehta A."/>
            <person name="Aluvathingal J."/>
            <person name="Nadendla S."/>
            <person name="Lowell S."/>
            <person name="Myers T."/>
            <person name="Yan Y."/>
            <person name="Sichtig H."/>
        </authorList>
    </citation>
    <scope>NUCLEOTIDE SEQUENCE [LARGE SCALE GENOMIC DNA]</scope>
    <source>
        <strain evidence="2 3">FDAARGOS_902</strain>
    </source>
</reference>
<dbReference type="EMBL" id="CP065682">
    <property type="protein sequence ID" value="QPS35309.1"/>
    <property type="molecule type" value="Genomic_DNA"/>
</dbReference>
<dbReference type="AlphaFoldDB" id="A0A7T2TKA6"/>
<evidence type="ECO:0000313" key="2">
    <source>
        <dbReference type="EMBL" id="QPS35309.1"/>
    </source>
</evidence>
<proteinExistence type="predicted"/>
<dbReference type="RefSeq" id="WP_197932359.1">
    <property type="nucleotide sequence ID" value="NZ_CP065682.1"/>
</dbReference>
<organism evidence="2 3">
    <name type="scientific">Brevibacterium casei</name>
    <dbReference type="NCBI Taxonomy" id="33889"/>
    <lineage>
        <taxon>Bacteria</taxon>
        <taxon>Bacillati</taxon>
        <taxon>Actinomycetota</taxon>
        <taxon>Actinomycetes</taxon>
        <taxon>Micrococcales</taxon>
        <taxon>Brevibacteriaceae</taxon>
        <taxon>Brevibacterium</taxon>
    </lineage>
</organism>
<feature type="chain" id="PRO_5038562246" description="Lipoprotein" evidence="1">
    <location>
        <begin position="24"/>
        <end position="282"/>
    </location>
</feature>
<keyword evidence="1" id="KW-0732">Signal</keyword>
<accession>A0A7T2TKA6</accession>
<evidence type="ECO:0008006" key="4">
    <source>
        <dbReference type="Google" id="ProtNLM"/>
    </source>
</evidence>
<dbReference type="PROSITE" id="PS51257">
    <property type="entry name" value="PROKAR_LIPOPROTEIN"/>
    <property type="match status" value="1"/>
</dbReference>
<feature type="signal peptide" evidence="1">
    <location>
        <begin position="1"/>
        <end position="23"/>
    </location>
</feature>
<dbReference type="Proteomes" id="UP000594979">
    <property type="component" value="Chromosome"/>
</dbReference>
<gene>
    <name evidence="2" type="ORF">I6G59_08465</name>
</gene>
<name>A0A7T2TKA6_9MICO</name>
<evidence type="ECO:0000313" key="3">
    <source>
        <dbReference type="Proteomes" id="UP000594979"/>
    </source>
</evidence>